<reference evidence="5" key="1">
    <citation type="submission" date="2019-08" db="EMBL/GenBank/DDBJ databases">
        <authorList>
            <person name="Kucharzyk K."/>
            <person name="Murdoch R.W."/>
            <person name="Higgins S."/>
            <person name="Loffler F."/>
        </authorList>
    </citation>
    <scope>NUCLEOTIDE SEQUENCE</scope>
</reference>
<evidence type="ECO:0000256" key="1">
    <source>
        <dbReference type="ARBA" id="ARBA00009632"/>
    </source>
</evidence>
<gene>
    <name evidence="5" type="ORF">SDC9_114658</name>
</gene>
<evidence type="ECO:0000259" key="4">
    <source>
        <dbReference type="Pfam" id="PF13336"/>
    </source>
</evidence>
<keyword evidence="2 5" id="KW-0808">Transferase</keyword>
<dbReference type="Pfam" id="PF13336">
    <property type="entry name" value="AcetylCoA_hyd_C"/>
    <property type="match status" value="1"/>
</dbReference>
<comment type="similarity">
    <text evidence="1">Belongs to the acetyl-CoA hydrolase/transferase family.</text>
</comment>
<organism evidence="5">
    <name type="scientific">bioreactor metagenome</name>
    <dbReference type="NCBI Taxonomy" id="1076179"/>
    <lineage>
        <taxon>unclassified sequences</taxon>
        <taxon>metagenomes</taxon>
        <taxon>ecological metagenomes</taxon>
    </lineage>
</organism>
<name>A0A645C194_9ZZZZ</name>
<dbReference type="Gene3D" id="3.30.750.70">
    <property type="entry name" value="4-hydroxybutyrate coenzyme like domains"/>
    <property type="match status" value="1"/>
</dbReference>
<proteinExistence type="inferred from homology"/>
<evidence type="ECO:0000259" key="3">
    <source>
        <dbReference type="Pfam" id="PF02550"/>
    </source>
</evidence>
<protein>
    <submittedName>
        <fullName evidence="5">Butanoate coenzyme A-transferase</fullName>
        <ecNumber evidence="5">2.8.3.-</ecNumber>
    </submittedName>
</protein>
<evidence type="ECO:0000313" key="5">
    <source>
        <dbReference type="EMBL" id="MPM67734.1"/>
    </source>
</evidence>
<feature type="domain" description="Acetyl-CoA hydrolase/transferase C-terminal" evidence="4">
    <location>
        <begin position="274"/>
        <end position="403"/>
    </location>
</feature>
<dbReference type="Gene3D" id="3.40.1080.20">
    <property type="entry name" value="Acetyl-CoA hydrolase/transferase C-terminal domain"/>
    <property type="match status" value="1"/>
</dbReference>
<dbReference type="InterPro" id="IPR038460">
    <property type="entry name" value="AcetylCoA_hyd_C_sf"/>
</dbReference>
<dbReference type="AlphaFoldDB" id="A0A645C194"/>
<dbReference type="InterPro" id="IPR037171">
    <property type="entry name" value="NagB/RpiA_transferase-like"/>
</dbReference>
<evidence type="ECO:0000256" key="2">
    <source>
        <dbReference type="ARBA" id="ARBA00022679"/>
    </source>
</evidence>
<comment type="caution">
    <text evidence="5">The sequence shown here is derived from an EMBL/GenBank/DDBJ whole genome shotgun (WGS) entry which is preliminary data.</text>
</comment>
<dbReference type="GO" id="GO:0006083">
    <property type="term" value="P:acetate metabolic process"/>
    <property type="evidence" value="ECO:0007669"/>
    <property type="project" value="InterPro"/>
</dbReference>
<sequence>MAYWRDEYEEKVSTPRKALDLVKPGTTIYISGGCSRPRIIVEHLLKKRSFHDNRICTPFTFMPSPFFEQDVMKKFRINSFYMDSEVERGVMNGHSDYTPIYTSELPYMFRTGRIKLDVAVIQVSPPDLHGFCSLGTSVDITKSAVESADGVIAEVNRQMPRTLGDSFIHTSQIDQLIEVDYPVEHPLDDEGIDHDTVKAIARNAAKLVHDGATIQIGTGMLPDAILSEFGDKKNLGVHTEMFSDGVMELVKAGVINGSKKTIHPRKIVTSFVIGSAELMEFVDNNPSIEFHPSDYTNDITVIAKNNKMVAINTASVIDLTGQVLADRTGLESISNPGGMPDFIRGALSARGRTIIVMPSTTSDGQTSRIVSVVPKGAGVGAMREDIHYVVTEYGIAHLRGKTLAK</sequence>
<feature type="domain" description="Acetyl-CoA hydrolase/transferase N-terminal" evidence="3">
    <location>
        <begin position="5"/>
        <end position="179"/>
    </location>
</feature>
<dbReference type="PROSITE" id="PS51257">
    <property type="entry name" value="PROKAR_LIPOPROTEIN"/>
    <property type="match status" value="1"/>
</dbReference>
<dbReference type="Gene3D" id="3.40.1080.10">
    <property type="entry name" value="Glutaconate Coenzyme A-transferase"/>
    <property type="match status" value="1"/>
</dbReference>
<dbReference type="EMBL" id="VSSQ01021861">
    <property type="protein sequence ID" value="MPM67734.1"/>
    <property type="molecule type" value="Genomic_DNA"/>
</dbReference>
<dbReference type="EC" id="2.8.3.-" evidence="5"/>
<dbReference type="PANTHER" id="PTHR21432">
    <property type="entry name" value="ACETYL-COA HYDROLASE-RELATED"/>
    <property type="match status" value="1"/>
</dbReference>
<dbReference type="InterPro" id="IPR046433">
    <property type="entry name" value="ActCoA_hydro"/>
</dbReference>
<dbReference type="PANTHER" id="PTHR21432:SF20">
    <property type="entry name" value="ACETYL-COA HYDROLASE"/>
    <property type="match status" value="1"/>
</dbReference>
<accession>A0A645C194</accession>
<dbReference type="SUPFAM" id="SSF100950">
    <property type="entry name" value="NagB/RpiA/CoA transferase-like"/>
    <property type="match status" value="2"/>
</dbReference>
<dbReference type="InterPro" id="IPR003702">
    <property type="entry name" value="ActCoA_hydro_N"/>
</dbReference>
<dbReference type="InterPro" id="IPR026888">
    <property type="entry name" value="AcetylCoA_hyd_C"/>
</dbReference>
<dbReference type="Pfam" id="PF02550">
    <property type="entry name" value="AcetylCoA_hydro"/>
    <property type="match status" value="1"/>
</dbReference>
<dbReference type="GO" id="GO:0008775">
    <property type="term" value="F:acetate CoA-transferase activity"/>
    <property type="evidence" value="ECO:0007669"/>
    <property type="project" value="InterPro"/>
</dbReference>